<dbReference type="RefSeq" id="WP_115170092.1">
    <property type="nucleotide sequence ID" value="NZ_UGYW01000002.1"/>
</dbReference>
<accession>A0A380C4Z5</accession>
<reference evidence="1 2" key="1">
    <citation type="submission" date="2018-06" db="EMBL/GenBank/DDBJ databases">
        <authorList>
            <consortium name="Pathogen Informatics"/>
            <person name="Doyle S."/>
        </authorList>
    </citation>
    <scope>NUCLEOTIDE SEQUENCE [LARGE SCALE GENOMIC DNA]</scope>
    <source>
        <strain evidence="1 2">NCTC11388</strain>
    </source>
</reference>
<name>A0A380C4Z5_SPHSI</name>
<evidence type="ECO:0000313" key="2">
    <source>
        <dbReference type="Proteomes" id="UP000254893"/>
    </source>
</evidence>
<protein>
    <recommendedName>
        <fullName evidence="3">HTH cro/C1-type domain-containing protein</fullName>
    </recommendedName>
</protein>
<dbReference type="EMBL" id="UGYW01000002">
    <property type="protein sequence ID" value="SUJ11848.1"/>
    <property type="molecule type" value="Genomic_DNA"/>
</dbReference>
<dbReference type="Gene3D" id="1.10.260.40">
    <property type="entry name" value="lambda repressor-like DNA-binding domains"/>
    <property type="match status" value="1"/>
</dbReference>
<dbReference type="InterPro" id="IPR010982">
    <property type="entry name" value="Lambda_DNA-bd_dom_sf"/>
</dbReference>
<dbReference type="GO" id="GO:0003677">
    <property type="term" value="F:DNA binding"/>
    <property type="evidence" value="ECO:0007669"/>
    <property type="project" value="InterPro"/>
</dbReference>
<evidence type="ECO:0000313" key="1">
    <source>
        <dbReference type="EMBL" id="SUJ11848.1"/>
    </source>
</evidence>
<evidence type="ECO:0008006" key="3">
    <source>
        <dbReference type="Google" id="ProtNLM"/>
    </source>
</evidence>
<sequence>MTNIKERILEIAEFKKINKVDFFKDLGLSYANFKGVQKNSSLGSDTLVTILAKYSDINEAWLLKGTGEMLKDGIGVALEDQDEYVSMRRIDSTIEALNKVVETQEITIRSQLKTIAALEAQLKQLQKRK</sequence>
<gene>
    <name evidence="1" type="ORF">NCTC11388_02156</name>
</gene>
<proteinExistence type="predicted"/>
<dbReference type="AlphaFoldDB" id="A0A380C4Z5"/>
<dbReference type="Proteomes" id="UP000254893">
    <property type="component" value="Unassembled WGS sequence"/>
</dbReference>
<organism evidence="1 2">
    <name type="scientific">Sphingobacterium spiritivorum</name>
    <name type="common">Flavobacterium spiritivorum</name>
    <dbReference type="NCBI Taxonomy" id="258"/>
    <lineage>
        <taxon>Bacteria</taxon>
        <taxon>Pseudomonadati</taxon>
        <taxon>Bacteroidota</taxon>
        <taxon>Sphingobacteriia</taxon>
        <taxon>Sphingobacteriales</taxon>
        <taxon>Sphingobacteriaceae</taxon>
        <taxon>Sphingobacterium</taxon>
    </lineage>
</organism>